<evidence type="ECO:0000313" key="1">
    <source>
        <dbReference type="EMBL" id="ETO27609.1"/>
    </source>
</evidence>
<name>X6NPI5_RETFI</name>
<sequence>MFSSKGKKTVIFACFKKPKIHLILLCSTSRNCSYNTKHLITTSLCLYSLKLNKHNLYLKLNNKKKKKLPQATIINLFEQDNTNNKNQKIETKSKSVLQKNKPKWYCFGENKILK</sequence>
<proteinExistence type="predicted"/>
<protein>
    <submittedName>
        <fullName evidence="1">Uncharacterized protein</fullName>
    </submittedName>
</protein>
<comment type="caution">
    <text evidence="1">The sequence shown here is derived from an EMBL/GenBank/DDBJ whole genome shotgun (WGS) entry which is preliminary data.</text>
</comment>
<dbReference type="EMBL" id="ASPP01007147">
    <property type="protein sequence ID" value="ETO27609.1"/>
    <property type="molecule type" value="Genomic_DNA"/>
</dbReference>
<accession>X6NPI5</accession>
<dbReference type="AlphaFoldDB" id="X6NPI5"/>
<organism evidence="1 2">
    <name type="scientific">Reticulomyxa filosa</name>
    <dbReference type="NCBI Taxonomy" id="46433"/>
    <lineage>
        <taxon>Eukaryota</taxon>
        <taxon>Sar</taxon>
        <taxon>Rhizaria</taxon>
        <taxon>Retaria</taxon>
        <taxon>Foraminifera</taxon>
        <taxon>Monothalamids</taxon>
        <taxon>Reticulomyxidae</taxon>
        <taxon>Reticulomyxa</taxon>
    </lineage>
</organism>
<evidence type="ECO:0000313" key="2">
    <source>
        <dbReference type="Proteomes" id="UP000023152"/>
    </source>
</evidence>
<dbReference type="Proteomes" id="UP000023152">
    <property type="component" value="Unassembled WGS sequence"/>
</dbReference>
<keyword evidence="2" id="KW-1185">Reference proteome</keyword>
<reference evidence="1 2" key="1">
    <citation type="journal article" date="2013" name="Curr. Biol.">
        <title>The Genome of the Foraminiferan Reticulomyxa filosa.</title>
        <authorList>
            <person name="Glockner G."/>
            <person name="Hulsmann N."/>
            <person name="Schleicher M."/>
            <person name="Noegel A.A."/>
            <person name="Eichinger L."/>
            <person name="Gallinger C."/>
            <person name="Pawlowski J."/>
            <person name="Sierra R."/>
            <person name="Euteneuer U."/>
            <person name="Pillet L."/>
            <person name="Moustafa A."/>
            <person name="Platzer M."/>
            <person name="Groth M."/>
            <person name="Szafranski K."/>
            <person name="Schliwa M."/>
        </authorList>
    </citation>
    <scope>NUCLEOTIDE SEQUENCE [LARGE SCALE GENOMIC DNA]</scope>
</reference>
<gene>
    <name evidence="1" type="ORF">RFI_09524</name>
</gene>